<keyword evidence="2" id="KW-0597">Phosphoprotein</keyword>
<evidence type="ECO:0000259" key="10">
    <source>
        <dbReference type="Pfam" id="PF08241"/>
    </source>
</evidence>
<dbReference type="FunFam" id="3.40.50.150:FF:000111">
    <property type="entry name" value="EEF1A lysine methyltransferase 4"/>
    <property type="match status" value="1"/>
</dbReference>
<dbReference type="OrthoDB" id="411785at2759"/>
<dbReference type="Pfam" id="PF08241">
    <property type="entry name" value="Methyltransf_11"/>
    <property type="match status" value="1"/>
</dbReference>
<name>A0A2K1KII1_PHYPA</name>
<dbReference type="Gramene" id="Pp3c5_4770V3.2">
    <property type="protein sequence ID" value="Pp3c5_4770V3.2"/>
    <property type="gene ID" value="Pp3c5_4770"/>
</dbReference>
<dbReference type="Gramene" id="Pp3c5_4770V3.3">
    <property type="protein sequence ID" value="Pp3c5_4770V3.3"/>
    <property type="gene ID" value="Pp3c5_4770"/>
</dbReference>
<evidence type="ECO:0000256" key="3">
    <source>
        <dbReference type="ARBA" id="ARBA00022603"/>
    </source>
</evidence>
<dbReference type="Proteomes" id="UP000006727">
    <property type="component" value="Chromosome 5"/>
</dbReference>
<dbReference type="FunCoup" id="A0A2K1KII1">
    <property type="interactions" value="1144"/>
</dbReference>
<dbReference type="PANTHER" id="PTHR12176:SF80">
    <property type="entry name" value="EEF1A LYSINE METHYLTRANSFERASE 4"/>
    <property type="match status" value="1"/>
</dbReference>
<dbReference type="SUPFAM" id="SSF53335">
    <property type="entry name" value="S-adenosyl-L-methionine-dependent methyltransferases"/>
    <property type="match status" value="1"/>
</dbReference>
<dbReference type="InterPro" id="IPR051419">
    <property type="entry name" value="Lys/N-term_MeTrsfase_sf"/>
</dbReference>
<dbReference type="PaxDb" id="3218-PP1S41_202V6.1"/>
<dbReference type="Gramene" id="Pp3c5_4770V3.1">
    <property type="protein sequence ID" value="Pp3c5_4770V3.1"/>
    <property type="gene ID" value="Pp3c5_4770"/>
</dbReference>
<sequence length="274" mass="31530">MAADTASSGDIQAQQRSPPERQDPPPNKLHYLRPSYWDERFQGEQHYEWFKNYSHFRHLVLKHIKPTDRVLEVGAGSSRLSEDMYRDGIRHITCTDLSTVAVERMRERFVDLPGMVAAEADMLNLPFDDESFDVVIEKGAMDVLFVDCDDQWSPEPEVAKRVRGMLAEAHRVLNPTGVFITIAFGQPHFRRPFFEAEGLTWSMKYETFGDNFHYFFYTLYKGTKDAGESFSLESMAVPLSLGMEHENMDSEDYLLQSGLSDDDDDDDEERACQS</sequence>
<dbReference type="GeneID" id="112282650"/>
<reference evidence="11 13" key="1">
    <citation type="journal article" date="2008" name="Science">
        <title>The Physcomitrella genome reveals evolutionary insights into the conquest of land by plants.</title>
        <authorList>
            <person name="Rensing S."/>
            <person name="Lang D."/>
            <person name="Zimmer A."/>
            <person name="Terry A."/>
            <person name="Salamov A."/>
            <person name="Shapiro H."/>
            <person name="Nishiyama T."/>
            <person name="Perroud P.-F."/>
            <person name="Lindquist E."/>
            <person name="Kamisugi Y."/>
            <person name="Tanahashi T."/>
            <person name="Sakakibara K."/>
            <person name="Fujita T."/>
            <person name="Oishi K."/>
            <person name="Shin-I T."/>
            <person name="Kuroki Y."/>
            <person name="Toyoda A."/>
            <person name="Suzuki Y."/>
            <person name="Hashimoto A."/>
            <person name="Yamaguchi K."/>
            <person name="Sugano A."/>
            <person name="Kohara Y."/>
            <person name="Fujiyama A."/>
            <person name="Anterola A."/>
            <person name="Aoki S."/>
            <person name="Ashton N."/>
            <person name="Barbazuk W.B."/>
            <person name="Barker E."/>
            <person name="Bennetzen J."/>
            <person name="Bezanilla M."/>
            <person name="Blankenship R."/>
            <person name="Cho S.H."/>
            <person name="Dutcher S."/>
            <person name="Estelle M."/>
            <person name="Fawcett J.A."/>
            <person name="Gundlach H."/>
            <person name="Hanada K."/>
            <person name="Heyl A."/>
            <person name="Hicks K.A."/>
            <person name="Hugh J."/>
            <person name="Lohr M."/>
            <person name="Mayer K."/>
            <person name="Melkozernov A."/>
            <person name="Murata T."/>
            <person name="Nelson D."/>
            <person name="Pils B."/>
            <person name="Prigge M."/>
            <person name="Reiss B."/>
            <person name="Renner T."/>
            <person name="Rombauts S."/>
            <person name="Rushton P."/>
            <person name="Sanderfoot A."/>
            <person name="Schween G."/>
            <person name="Shiu S.-H."/>
            <person name="Stueber K."/>
            <person name="Theodoulou F.L."/>
            <person name="Tu H."/>
            <person name="Van de Peer Y."/>
            <person name="Verrier P.J."/>
            <person name="Waters E."/>
            <person name="Wood A."/>
            <person name="Yang L."/>
            <person name="Cove D."/>
            <person name="Cuming A."/>
            <person name="Hasebe M."/>
            <person name="Lucas S."/>
            <person name="Mishler D.B."/>
            <person name="Reski R."/>
            <person name="Grigoriev I."/>
            <person name="Quatrano R.S."/>
            <person name="Boore J.L."/>
        </authorList>
    </citation>
    <scope>NUCLEOTIDE SEQUENCE [LARGE SCALE GENOMIC DNA]</scope>
    <source>
        <strain evidence="12 13">cv. Gransden 2004</strain>
    </source>
</reference>
<evidence type="ECO:0000313" key="11">
    <source>
        <dbReference type="EMBL" id="PNR53578.1"/>
    </source>
</evidence>
<dbReference type="OMA" id="HWAVMDA"/>
<evidence type="ECO:0000256" key="8">
    <source>
        <dbReference type="ARBA" id="ARBA00067848"/>
    </source>
</evidence>
<dbReference type="PANTHER" id="PTHR12176">
    <property type="entry name" value="SAM-DEPENDENT METHYLTRANSFERASE SUPERFAMILY PROTEIN"/>
    <property type="match status" value="1"/>
</dbReference>
<evidence type="ECO:0000256" key="7">
    <source>
        <dbReference type="ARBA" id="ARBA00059299"/>
    </source>
</evidence>
<dbReference type="InterPro" id="IPR013216">
    <property type="entry name" value="Methyltransf_11"/>
</dbReference>
<dbReference type="KEGG" id="ppp:112282650"/>
<dbReference type="STRING" id="3218.A0A2K1KII1"/>
<dbReference type="GO" id="GO:0032259">
    <property type="term" value="P:methylation"/>
    <property type="evidence" value="ECO:0007669"/>
    <property type="project" value="UniProtKB-KW"/>
</dbReference>
<feature type="compositionally biased region" description="Polar residues" evidence="9">
    <location>
        <begin position="1"/>
        <end position="17"/>
    </location>
</feature>
<keyword evidence="3" id="KW-0489">Methyltransferase</keyword>
<evidence type="ECO:0000313" key="12">
    <source>
        <dbReference type="EnsemblPlants" id="Pp3c5_4770V3.1"/>
    </source>
</evidence>
<dbReference type="GO" id="GO:0008757">
    <property type="term" value="F:S-adenosylmethionine-dependent methyltransferase activity"/>
    <property type="evidence" value="ECO:0007669"/>
    <property type="project" value="InterPro"/>
</dbReference>
<dbReference type="EnsemblPlants" id="Pp3c5_4770V3.1">
    <property type="protein sequence ID" value="Pp3c5_4770V3.1"/>
    <property type="gene ID" value="Pp3c5_4770"/>
</dbReference>
<evidence type="ECO:0000256" key="9">
    <source>
        <dbReference type="SAM" id="MobiDB-lite"/>
    </source>
</evidence>
<dbReference type="AlphaFoldDB" id="A0A2K1KII1"/>
<comment type="catalytic activity">
    <reaction evidence="6">
        <text>N(6),N(6)-dimethyl-L-lysyl-[protein] + S-adenosyl-L-methionine = N(6),N(6),N(6)-trimethyl-L-lysyl-[protein] + S-adenosyl-L-homocysteine + H(+)</text>
        <dbReference type="Rhea" id="RHEA:54200"/>
        <dbReference type="Rhea" id="RHEA-COMP:13826"/>
        <dbReference type="Rhea" id="RHEA-COMP:13827"/>
        <dbReference type="ChEBI" id="CHEBI:15378"/>
        <dbReference type="ChEBI" id="CHEBI:57856"/>
        <dbReference type="ChEBI" id="CHEBI:59789"/>
        <dbReference type="ChEBI" id="CHEBI:61961"/>
        <dbReference type="ChEBI" id="CHEBI:61976"/>
    </reaction>
</comment>
<protein>
    <recommendedName>
        <fullName evidence="8">EEF1A lysine methyltransferase 4</fullName>
    </recommendedName>
</protein>
<feature type="region of interest" description="Disordered" evidence="9">
    <location>
        <begin position="252"/>
        <end position="274"/>
    </location>
</feature>
<dbReference type="Gene3D" id="3.40.50.150">
    <property type="entry name" value="Vaccinia Virus protein VP39"/>
    <property type="match status" value="1"/>
</dbReference>
<accession>A0A2K1KII1</accession>
<comment type="similarity">
    <text evidence="1">Belongs to the methyltransferase superfamily.</text>
</comment>
<evidence type="ECO:0000313" key="13">
    <source>
        <dbReference type="Proteomes" id="UP000006727"/>
    </source>
</evidence>
<reference evidence="11 13" key="2">
    <citation type="journal article" date="2018" name="Plant J.">
        <title>The Physcomitrella patens chromosome-scale assembly reveals moss genome structure and evolution.</title>
        <authorList>
            <person name="Lang D."/>
            <person name="Ullrich K.K."/>
            <person name="Murat F."/>
            <person name="Fuchs J."/>
            <person name="Jenkins J."/>
            <person name="Haas F.B."/>
            <person name="Piednoel M."/>
            <person name="Gundlach H."/>
            <person name="Van Bel M."/>
            <person name="Meyberg R."/>
            <person name="Vives C."/>
            <person name="Morata J."/>
            <person name="Symeonidi A."/>
            <person name="Hiss M."/>
            <person name="Muchero W."/>
            <person name="Kamisugi Y."/>
            <person name="Saleh O."/>
            <person name="Blanc G."/>
            <person name="Decker E.L."/>
            <person name="van Gessel N."/>
            <person name="Grimwood J."/>
            <person name="Hayes R.D."/>
            <person name="Graham S.W."/>
            <person name="Gunter L.E."/>
            <person name="McDaniel S.F."/>
            <person name="Hoernstein S.N.W."/>
            <person name="Larsson A."/>
            <person name="Li F.W."/>
            <person name="Perroud P.F."/>
            <person name="Phillips J."/>
            <person name="Ranjan P."/>
            <person name="Rokshar D.S."/>
            <person name="Rothfels C.J."/>
            <person name="Schneider L."/>
            <person name="Shu S."/>
            <person name="Stevenson D.W."/>
            <person name="Thummler F."/>
            <person name="Tillich M."/>
            <person name="Villarreal Aguilar J.C."/>
            <person name="Widiez T."/>
            <person name="Wong G.K."/>
            <person name="Wymore A."/>
            <person name="Zhang Y."/>
            <person name="Zimmer A.D."/>
            <person name="Quatrano R.S."/>
            <person name="Mayer K.F.X."/>
            <person name="Goodstein D."/>
            <person name="Casacuberta J.M."/>
            <person name="Vandepoele K."/>
            <person name="Reski R."/>
            <person name="Cuming A.C."/>
            <person name="Tuskan G.A."/>
            <person name="Maumus F."/>
            <person name="Salse J."/>
            <person name="Schmutz J."/>
            <person name="Rensing S.A."/>
        </authorList>
    </citation>
    <scope>NUCLEOTIDE SEQUENCE [LARGE SCALE GENOMIC DNA]</scope>
    <source>
        <strain evidence="12 13">cv. Gransden 2004</strain>
    </source>
</reference>
<keyword evidence="5" id="KW-0949">S-adenosyl-L-methionine</keyword>
<evidence type="ECO:0000256" key="5">
    <source>
        <dbReference type="ARBA" id="ARBA00022691"/>
    </source>
</evidence>
<dbReference type="EMBL" id="ABEU02000005">
    <property type="protein sequence ID" value="PNR53578.1"/>
    <property type="molecule type" value="Genomic_DNA"/>
</dbReference>
<feature type="region of interest" description="Disordered" evidence="9">
    <location>
        <begin position="1"/>
        <end position="29"/>
    </location>
</feature>
<evidence type="ECO:0000256" key="1">
    <source>
        <dbReference type="ARBA" id="ARBA00008361"/>
    </source>
</evidence>
<proteinExistence type="inferred from homology"/>
<keyword evidence="13" id="KW-1185">Reference proteome</keyword>
<dbReference type="CDD" id="cd02440">
    <property type="entry name" value="AdoMet_MTases"/>
    <property type="match status" value="1"/>
</dbReference>
<dbReference type="EnsemblPlants" id="Pp3c5_4770V3.2">
    <property type="protein sequence ID" value="Pp3c5_4770V3.2"/>
    <property type="gene ID" value="Pp3c5_4770"/>
</dbReference>
<feature type="compositionally biased region" description="Acidic residues" evidence="9">
    <location>
        <begin position="260"/>
        <end position="274"/>
    </location>
</feature>
<organism evidence="11">
    <name type="scientific">Physcomitrium patens</name>
    <name type="common">Spreading-leaved earth moss</name>
    <name type="synonym">Physcomitrella patens</name>
    <dbReference type="NCBI Taxonomy" id="3218"/>
    <lineage>
        <taxon>Eukaryota</taxon>
        <taxon>Viridiplantae</taxon>
        <taxon>Streptophyta</taxon>
        <taxon>Embryophyta</taxon>
        <taxon>Bryophyta</taxon>
        <taxon>Bryophytina</taxon>
        <taxon>Bryopsida</taxon>
        <taxon>Funariidae</taxon>
        <taxon>Funariales</taxon>
        <taxon>Funariaceae</taxon>
        <taxon>Physcomitrium</taxon>
    </lineage>
</organism>
<reference evidence="12" key="3">
    <citation type="submission" date="2020-12" db="UniProtKB">
        <authorList>
            <consortium name="EnsemblPlants"/>
        </authorList>
    </citation>
    <scope>IDENTIFICATION</scope>
</reference>
<evidence type="ECO:0000256" key="6">
    <source>
        <dbReference type="ARBA" id="ARBA00052410"/>
    </source>
</evidence>
<gene>
    <name evidence="12" type="primary">LOC112282650</name>
    <name evidence="11" type="ORF">PHYPA_007253</name>
</gene>
<evidence type="ECO:0000256" key="4">
    <source>
        <dbReference type="ARBA" id="ARBA00022679"/>
    </source>
</evidence>
<dbReference type="RefSeq" id="XP_024376326.1">
    <property type="nucleotide sequence ID" value="XM_024520558.2"/>
</dbReference>
<dbReference type="EnsemblPlants" id="Pp3c5_4770V3.3">
    <property type="protein sequence ID" value="Pp3c5_4770V3.3"/>
    <property type="gene ID" value="Pp3c5_4770"/>
</dbReference>
<evidence type="ECO:0000256" key="2">
    <source>
        <dbReference type="ARBA" id="ARBA00022553"/>
    </source>
</evidence>
<keyword evidence="4" id="KW-0808">Transferase</keyword>
<dbReference type="InterPro" id="IPR029063">
    <property type="entry name" value="SAM-dependent_MTases_sf"/>
</dbReference>
<comment type="function">
    <text evidence="7">Protein-lysine methyltransferase that efficiently catalyzes three successive methylations on 'Lys-36' in eukaryotic translation elongation factor 1 alpha (EEF1A1 or EEF1A2).</text>
</comment>
<feature type="domain" description="Methyltransferase type 11" evidence="10">
    <location>
        <begin position="71"/>
        <end position="180"/>
    </location>
</feature>